<keyword evidence="2" id="KW-0812">Transmembrane</keyword>
<reference evidence="3" key="1">
    <citation type="submission" date="2023-05" db="EMBL/GenBank/DDBJ databases">
        <title>Nepenthes gracilis genome sequencing.</title>
        <authorList>
            <person name="Fukushima K."/>
        </authorList>
    </citation>
    <scope>NUCLEOTIDE SEQUENCE</scope>
    <source>
        <strain evidence="3">SING2019-196</strain>
    </source>
</reference>
<sequence length="141" mass="16625">MERESGRERMGRTGRVGRPLLVALILFMALGIAVYFRLWVIDSRISSDDTELLRQQFDLANKEAMDESAEWRFKYDEEKEMTAKCVQELNQIKKSLEKKAEITHSINSKLEMLQKENIDLFRRLESLEQELESEKLKCKSH</sequence>
<gene>
    <name evidence="3" type="ORF">Nepgr_011632</name>
</gene>
<keyword evidence="1" id="KW-0175">Coiled coil</keyword>
<dbReference type="EMBL" id="BSYO01000009">
    <property type="protein sequence ID" value="GMH09791.1"/>
    <property type="molecule type" value="Genomic_DNA"/>
</dbReference>
<feature type="coiled-coil region" evidence="1">
    <location>
        <begin position="110"/>
        <end position="137"/>
    </location>
</feature>
<keyword evidence="4" id="KW-1185">Reference proteome</keyword>
<name>A0AAD3SFV5_NEPGR</name>
<keyword evidence="2" id="KW-0472">Membrane</keyword>
<dbReference type="AlphaFoldDB" id="A0AAD3SFV5"/>
<dbReference type="PANTHER" id="PTHR37215">
    <property type="entry name" value="ACYL-COA-BINDING DOMAIN PROTEIN"/>
    <property type="match status" value="1"/>
</dbReference>
<protein>
    <submittedName>
        <fullName evidence="3">Uncharacterized protein</fullName>
    </submittedName>
</protein>
<comment type="caution">
    <text evidence="3">The sequence shown here is derived from an EMBL/GenBank/DDBJ whole genome shotgun (WGS) entry which is preliminary data.</text>
</comment>
<evidence type="ECO:0000313" key="4">
    <source>
        <dbReference type="Proteomes" id="UP001279734"/>
    </source>
</evidence>
<feature type="transmembrane region" description="Helical" evidence="2">
    <location>
        <begin position="20"/>
        <end position="40"/>
    </location>
</feature>
<keyword evidence="2" id="KW-1133">Transmembrane helix</keyword>
<proteinExistence type="predicted"/>
<evidence type="ECO:0000256" key="1">
    <source>
        <dbReference type="SAM" id="Coils"/>
    </source>
</evidence>
<organism evidence="3 4">
    <name type="scientific">Nepenthes gracilis</name>
    <name type="common">Slender pitcher plant</name>
    <dbReference type="NCBI Taxonomy" id="150966"/>
    <lineage>
        <taxon>Eukaryota</taxon>
        <taxon>Viridiplantae</taxon>
        <taxon>Streptophyta</taxon>
        <taxon>Embryophyta</taxon>
        <taxon>Tracheophyta</taxon>
        <taxon>Spermatophyta</taxon>
        <taxon>Magnoliopsida</taxon>
        <taxon>eudicotyledons</taxon>
        <taxon>Gunneridae</taxon>
        <taxon>Pentapetalae</taxon>
        <taxon>Caryophyllales</taxon>
        <taxon>Nepenthaceae</taxon>
        <taxon>Nepenthes</taxon>
    </lineage>
</organism>
<dbReference type="Proteomes" id="UP001279734">
    <property type="component" value="Unassembled WGS sequence"/>
</dbReference>
<evidence type="ECO:0000256" key="2">
    <source>
        <dbReference type="SAM" id="Phobius"/>
    </source>
</evidence>
<evidence type="ECO:0000313" key="3">
    <source>
        <dbReference type="EMBL" id="GMH09791.1"/>
    </source>
</evidence>
<dbReference type="PANTHER" id="PTHR37215:SF1">
    <property type="entry name" value="ACYL-COA-BINDING DOMAIN PROTEIN"/>
    <property type="match status" value="1"/>
</dbReference>
<accession>A0AAD3SFV5</accession>